<reference evidence="5" key="1">
    <citation type="journal article" date="2019" name="Mitochondrial DNA Part B Resour">
        <title>The complete mitochondrial genome of Gruberia lanceolata (Gruber, 1884) Kahl, 1932 (Ciliophora: Heterotrichea).</title>
        <authorList>
            <person name="Park M.-H."/>
            <person name="Min G.-S."/>
        </authorList>
    </citation>
    <scope>NUCLEOTIDE SEQUENCE</scope>
    <source>
        <strain evidence="5">Gben1</strain>
    </source>
</reference>
<accession>A0A6C0UAM1</accession>
<evidence type="ECO:0000313" key="5">
    <source>
        <dbReference type="EMBL" id="QIB71991.1"/>
    </source>
</evidence>
<protein>
    <submittedName>
        <fullName evidence="5">Cytochrome c-type biogenesis protein CcmF_ii</fullName>
    </submittedName>
</protein>
<organism evidence="5">
    <name type="scientific">Gruberia lanceolata</name>
    <dbReference type="NCBI Taxonomy" id="1978530"/>
    <lineage>
        <taxon>Eukaryota</taxon>
        <taxon>Sar</taxon>
        <taxon>Alveolata</taxon>
        <taxon>Ciliophora</taxon>
        <taxon>Postciliodesmatophora</taxon>
        <taxon>Heterotrichea</taxon>
        <taxon>Heterotrichida</taxon>
        <taxon>Spirostomidae</taxon>
        <taxon>Gruberia</taxon>
    </lineage>
</organism>
<keyword evidence="4" id="KW-1133">Transmembrane helix</keyword>
<proteinExistence type="inferred from homology"/>
<dbReference type="Gene3D" id="3.30.1140.32">
    <property type="entry name" value="Ribosomal protein S3, C-terminal domain"/>
    <property type="match status" value="1"/>
</dbReference>
<feature type="transmembrane region" description="Helical" evidence="4">
    <location>
        <begin position="52"/>
        <end position="70"/>
    </location>
</feature>
<comment type="similarity">
    <text evidence="1">Belongs to the universal ribosomal protein uS3 family.</text>
</comment>
<name>A0A6C0UAM1_9CILI</name>
<keyword evidence="2" id="KW-0689">Ribosomal protein</keyword>
<dbReference type="GO" id="GO:1990904">
    <property type="term" value="C:ribonucleoprotein complex"/>
    <property type="evidence" value="ECO:0007669"/>
    <property type="project" value="UniProtKB-KW"/>
</dbReference>
<gene>
    <name evidence="5" type="primary">ccmf_ii</name>
</gene>
<dbReference type="SUPFAM" id="SSF54821">
    <property type="entry name" value="Ribosomal protein S3 C-terminal domain"/>
    <property type="match status" value="1"/>
</dbReference>
<dbReference type="AlphaFoldDB" id="A0A6C0UAM1"/>
<evidence type="ECO:0000256" key="2">
    <source>
        <dbReference type="ARBA" id="ARBA00022980"/>
    </source>
</evidence>
<keyword evidence="3" id="KW-0687">Ribonucleoprotein</keyword>
<evidence type="ECO:0000256" key="3">
    <source>
        <dbReference type="ARBA" id="ARBA00023274"/>
    </source>
</evidence>
<dbReference type="EMBL" id="MK301177">
    <property type="protein sequence ID" value="QIB71991.1"/>
    <property type="molecule type" value="Genomic_DNA"/>
</dbReference>
<geneLocation type="mitochondrion" evidence="5"/>
<keyword evidence="4" id="KW-0472">Membrane</keyword>
<evidence type="ECO:0000256" key="1">
    <source>
        <dbReference type="ARBA" id="ARBA00010761"/>
    </source>
</evidence>
<evidence type="ECO:0000256" key="4">
    <source>
        <dbReference type="SAM" id="Phobius"/>
    </source>
</evidence>
<keyword evidence="5" id="KW-0496">Mitochondrion</keyword>
<sequence length="504" mass="62272">MKNFFKEINDKRNSNKLKKTYLIIKNNIKYLYFKKYIFYLNFTNFIFFYKEIYFNILNILPIWLLMYRSFNNLLLFKKCIFNYYWLKFYFLIDYFKLNKIKNFTINNIYFNLLKKNYKGFELTLIKKNYMNTFYIRYYLWNYYIKFLNKNLRYQYKEPRSFNLTLVKLISNSRFINMFKLNIENERSFYKLKLNIKRIKKKRVAYKFFYNSKEESFFLTCLNIVLNETQHVRFRNRIFGSKNLFFNMEFVYTFLYEYFIIKNIIYFNNFYFWRNLQSNFKEDYFINKLNIINKFNVKFFSNDVPYIFFNNLKRQHILSKYFLIKYSGLSWILTNQLNRFVKSIVNAQMLLVIKKNGKLDIDSKVSYWLQKVLIEKRPPFRNNYFINEFIDIFFYAAAYKSSNLIYSWIARNLNIIFFKKQWKLISFLKSSIRFLYPILKSYFGILGLKVKFKGKIGKVGSFRKKRFVIKEGIYSYSNINLRLIESRGQVFTDTGVIGLQIILSY</sequence>
<dbReference type="InterPro" id="IPR036419">
    <property type="entry name" value="Ribosomal_S3_C_sf"/>
</dbReference>
<keyword evidence="4" id="KW-0812">Transmembrane</keyword>
<dbReference type="GO" id="GO:0005840">
    <property type="term" value="C:ribosome"/>
    <property type="evidence" value="ECO:0007669"/>
    <property type="project" value="UniProtKB-KW"/>
</dbReference>